<dbReference type="SMART" id="SM00507">
    <property type="entry name" value="HNHc"/>
    <property type="match status" value="1"/>
</dbReference>
<gene>
    <name evidence="2" type="ORF">HMPREF9440_00339</name>
</gene>
<dbReference type="GO" id="GO:0004519">
    <property type="term" value="F:endonuclease activity"/>
    <property type="evidence" value="ECO:0007669"/>
    <property type="project" value="UniProtKB-KW"/>
</dbReference>
<dbReference type="GO" id="GO:0003676">
    <property type="term" value="F:nucleic acid binding"/>
    <property type="evidence" value="ECO:0007669"/>
    <property type="project" value="InterPro"/>
</dbReference>
<dbReference type="CDD" id="cd00085">
    <property type="entry name" value="HNHc"/>
    <property type="match status" value="1"/>
</dbReference>
<keyword evidence="2" id="KW-0540">Nuclease</keyword>
<dbReference type="Pfam" id="PF01844">
    <property type="entry name" value="HNH"/>
    <property type="match status" value="1"/>
</dbReference>
<comment type="caution">
    <text evidence="2">The sequence shown here is derived from an EMBL/GenBank/DDBJ whole genome shotgun (WGS) entry which is preliminary data.</text>
</comment>
<dbReference type="RefSeq" id="WP_008540798.1">
    <property type="nucleotide sequence ID" value="NZ_JH604870.1"/>
</dbReference>
<sequence>MNINPLNLLGQGLSLTADLASLGVRTGVTAGAIVVKGTMRTAETAVGLASAAVSLNAEKAEAIVEDYVEGIARGVEGVCNTAEALGSDLEAYATGERPTFLTETNRRRIANLGAVGLLTAFGANAFDVSDVKDLADAADSPSSDGLVCPEHGSGCDAVVSGDEAKLQSVIAAGEIDGTTHVDEADVSRSAAERSAFLAQHGFDGTPEGAQVHHVHPLSEGGADEAENMVLVSEADHDRITAEHRRFYGWNG</sequence>
<dbReference type="GO" id="GO:0008270">
    <property type="term" value="F:zinc ion binding"/>
    <property type="evidence" value="ECO:0007669"/>
    <property type="project" value="InterPro"/>
</dbReference>
<keyword evidence="3" id="KW-1185">Reference proteome</keyword>
<evidence type="ECO:0000259" key="1">
    <source>
        <dbReference type="SMART" id="SM00507"/>
    </source>
</evidence>
<dbReference type="OrthoDB" id="5292295at2"/>
<reference evidence="2 3" key="1">
    <citation type="submission" date="2011-11" db="EMBL/GenBank/DDBJ databases">
        <authorList>
            <person name="Weinstock G."/>
            <person name="Sodergren E."/>
            <person name="Clifton S."/>
            <person name="Fulton L."/>
            <person name="Fulton B."/>
            <person name="Courtney L."/>
            <person name="Fronick C."/>
            <person name="Harrison M."/>
            <person name="Strong C."/>
            <person name="Farmer C."/>
            <person name="Delahaunty K."/>
            <person name="Markovic C."/>
            <person name="Hall O."/>
            <person name="Minx P."/>
            <person name="Tomlinson C."/>
            <person name="Mitreva M."/>
            <person name="Hou S."/>
            <person name="Chen J."/>
            <person name="Wollam A."/>
            <person name="Pepin K.H."/>
            <person name="Johnson M."/>
            <person name="Bhonagiri V."/>
            <person name="Zhang X."/>
            <person name="Suruliraj S."/>
            <person name="Warren W."/>
            <person name="Chinwalla A."/>
            <person name="Mardis E.R."/>
            <person name="Wilson R.K."/>
        </authorList>
    </citation>
    <scope>NUCLEOTIDE SEQUENCE [LARGE SCALE GENOMIC DNA]</scope>
    <source>
        <strain evidence="2 3">YIT 11816</strain>
    </source>
</reference>
<keyword evidence="2" id="KW-0255">Endonuclease</keyword>
<keyword evidence="2" id="KW-0378">Hydrolase</keyword>
<dbReference type="PATRIC" id="fig|762967.3.peg.285"/>
<dbReference type="Proteomes" id="UP000004956">
    <property type="component" value="Unassembled WGS sequence"/>
</dbReference>
<dbReference type="InterPro" id="IPR003615">
    <property type="entry name" value="HNH_nuc"/>
</dbReference>
<name>H3KC89_9BURK</name>
<accession>H3KC89</accession>
<feature type="domain" description="HNH nuclease" evidence="1">
    <location>
        <begin position="186"/>
        <end position="237"/>
    </location>
</feature>
<protein>
    <submittedName>
        <fullName evidence="2">HNH endonuclease domain protein</fullName>
    </submittedName>
</protein>
<evidence type="ECO:0000313" key="2">
    <source>
        <dbReference type="EMBL" id="EHY32266.1"/>
    </source>
</evidence>
<dbReference type="EMBL" id="AFBQ01000038">
    <property type="protein sequence ID" value="EHY32266.1"/>
    <property type="molecule type" value="Genomic_DNA"/>
</dbReference>
<organism evidence="2 3">
    <name type="scientific">Sutterella parvirubra YIT 11816</name>
    <dbReference type="NCBI Taxonomy" id="762967"/>
    <lineage>
        <taxon>Bacteria</taxon>
        <taxon>Pseudomonadati</taxon>
        <taxon>Pseudomonadota</taxon>
        <taxon>Betaproteobacteria</taxon>
        <taxon>Burkholderiales</taxon>
        <taxon>Sutterellaceae</taxon>
        <taxon>Sutterella</taxon>
    </lineage>
</organism>
<dbReference type="InterPro" id="IPR002711">
    <property type="entry name" value="HNH"/>
</dbReference>
<dbReference type="AlphaFoldDB" id="H3KC89"/>
<dbReference type="HOGENOM" id="CLU_1106664_0_0_4"/>
<evidence type="ECO:0000313" key="3">
    <source>
        <dbReference type="Proteomes" id="UP000004956"/>
    </source>
</evidence>
<proteinExistence type="predicted"/>